<comment type="caution">
    <text evidence="2">The sequence shown here is derived from an EMBL/GenBank/DDBJ whole genome shotgun (WGS) entry which is preliminary data.</text>
</comment>
<protein>
    <submittedName>
        <fullName evidence="2">Uncharacterized protein</fullName>
    </submittedName>
</protein>
<proteinExistence type="predicted"/>
<evidence type="ECO:0000313" key="3">
    <source>
        <dbReference type="Proteomes" id="UP000235388"/>
    </source>
</evidence>
<gene>
    <name evidence="2" type="ORF">PCANC_28187</name>
</gene>
<feature type="compositionally biased region" description="Polar residues" evidence="1">
    <location>
        <begin position="15"/>
        <end position="34"/>
    </location>
</feature>
<dbReference type="AlphaFoldDB" id="A0A2N5TIC5"/>
<organism evidence="2 3">
    <name type="scientific">Puccinia coronata f. sp. avenae</name>
    <dbReference type="NCBI Taxonomy" id="200324"/>
    <lineage>
        <taxon>Eukaryota</taxon>
        <taxon>Fungi</taxon>
        <taxon>Dikarya</taxon>
        <taxon>Basidiomycota</taxon>
        <taxon>Pucciniomycotina</taxon>
        <taxon>Pucciniomycetes</taxon>
        <taxon>Pucciniales</taxon>
        <taxon>Pucciniaceae</taxon>
        <taxon>Puccinia</taxon>
    </lineage>
</organism>
<dbReference type="Proteomes" id="UP000235388">
    <property type="component" value="Unassembled WGS sequence"/>
</dbReference>
<name>A0A2N5TIC5_9BASI</name>
<reference evidence="2 3" key="1">
    <citation type="submission" date="2017-11" db="EMBL/GenBank/DDBJ databases">
        <title>De novo assembly and phasing of dikaryotic genomes from two isolates of Puccinia coronata f. sp. avenae, the causal agent of oat crown rust.</title>
        <authorList>
            <person name="Miller M.E."/>
            <person name="Zhang Y."/>
            <person name="Omidvar V."/>
            <person name="Sperschneider J."/>
            <person name="Schwessinger B."/>
            <person name="Raley C."/>
            <person name="Palmer J.M."/>
            <person name="Garnica D."/>
            <person name="Upadhyaya N."/>
            <person name="Rathjen J."/>
            <person name="Taylor J.M."/>
            <person name="Park R.F."/>
            <person name="Dodds P.N."/>
            <person name="Hirsch C.D."/>
            <person name="Kianian S.F."/>
            <person name="Figueroa M."/>
        </authorList>
    </citation>
    <scope>NUCLEOTIDE SEQUENCE [LARGE SCALE GENOMIC DNA]</scope>
    <source>
        <strain evidence="2">12NC29</strain>
    </source>
</reference>
<feature type="region of interest" description="Disordered" evidence="1">
    <location>
        <begin position="1"/>
        <end position="34"/>
    </location>
</feature>
<accession>A0A2N5TIC5</accession>
<sequence length="56" mass="6358">MFVRFKPPVVKEPNLSLSHSPQPLTRSQSPDQRSSMLKFYALTPRQSCRGTKSNVP</sequence>
<dbReference type="EMBL" id="PGCJ01000643">
    <property type="protein sequence ID" value="PLW25158.1"/>
    <property type="molecule type" value="Genomic_DNA"/>
</dbReference>
<keyword evidence="3" id="KW-1185">Reference proteome</keyword>
<evidence type="ECO:0000313" key="2">
    <source>
        <dbReference type="EMBL" id="PLW25158.1"/>
    </source>
</evidence>
<evidence type="ECO:0000256" key="1">
    <source>
        <dbReference type="SAM" id="MobiDB-lite"/>
    </source>
</evidence>